<sequence>MAYHARGLWVTAGRTGPTQSAILRRLISVVSRKCDAWHVKISLSTSGTTQNSGFCGRVAASGVLALLQINTIFFYVVVRINTVDSVTTPIGDLELGRKVNFYGLKYVLGGRTLDGLDGSLRLNCTIKEERALNEKTQNGWVSGNRIVLNCSDSSQIKAGVARGVKMSISWKQQVRLAGYAAF</sequence>
<organism evidence="1 2">
    <name type="scientific">Citrus x changshan-huyou</name>
    <dbReference type="NCBI Taxonomy" id="2935761"/>
    <lineage>
        <taxon>Eukaryota</taxon>
        <taxon>Viridiplantae</taxon>
        <taxon>Streptophyta</taxon>
        <taxon>Embryophyta</taxon>
        <taxon>Tracheophyta</taxon>
        <taxon>Spermatophyta</taxon>
        <taxon>Magnoliopsida</taxon>
        <taxon>eudicotyledons</taxon>
        <taxon>Gunneridae</taxon>
        <taxon>Pentapetalae</taxon>
        <taxon>rosids</taxon>
        <taxon>malvids</taxon>
        <taxon>Sapindales</taxon>
        <taxon>Rutaceae</taxon>
        <taxon>Aurantioideae</taxon>
        <taxon>Citrus</taxon>
    </lineage>
</organism>
<dbReference type="AlphaFoldDB" id="A0AAP0QVE9"/>
<evidence type="ECO:0000313" key="2">
    <source>
        <dbReference type="Proteomes" id="UP001428341"/>
    </source>
</evidence>
<dbReference type="EMBL" id="JBCGBO010000003">
    <property type="protein sequence ID" value="KAK9215954.1"/>
    <property type="molecule type" value="Genomic_DNA"/>
</dbReference>
<gene>
    <name evidence="1" type="ORF">WN944_007961</name>
</gene>
<accession>A0AAP0QVE9</accession>
<name>A0AAP0QVE9_9ROSI</name>
<evidence type="ECO:0000313" key="1">
    <source>
        <dbReference type="EMBL" id="KAK9215954.1"/>
    </source>
</evidence>
<protein>
    <submittedName>
        <fullName evidence="1">Uncharacterized protein</fullName>
    </submittedName>
</protein>
<reference evidence="1 2" key="1">
    <citation type="submission" date="2024-05" db="EMBL/GenBank/DDBJ databases">
        <title>Haplotype-resolved chromosome-level genome assembly of Huyou (Citrus changshanensis).</title>
        <authorList>
            <person name="Miao C."/>
            <person name="Chen W."/>
            <person name="Wu Y."/>
            <person name="Wang L."/>
            <person name="Zhao S."/>
            <person name="Grierson D."/>
            <person name="Xu C."/>
            <person name="Chen K."/>
        </authorList>
    </citation>
    <scope>NUCLEOTIDE SEQUENCE [LARGE SCALE GENOMIC DNA]</scope>
    <source>
        <strain evidence="1">01-14</strain>
        <tissue evidence="1">Leaf</tissue>
    </source>
</reference>
<proteinExistence type="predicted"/>
<dbReference type="Proteomes" id="UP001428341">
    <property type="component" value="Unassembled WGS sequence"/>
</dbReference>
<comment type="caution">
    <text evidence="1">The sequence shown here is derived from an EMBL/GenBank/DDBJ whole genome shotgun (WGS) entry which is preliminary data.</text>
</comment>
<keyword evidence="2" id="KW-1185">Reference proteome</keyword>